<keyword evidence="2" id="KW-0131">Cell cycle</keyword>
<protein>
    <recommendedName>
        <fullName evidence="2">Cell division coordinator CpoB</fullName>
    </recommendedName>
</protein>
<keyword evidence="2" id="KW-0132">Cell division</keyword>
<evidence type="ECO:0000256" key="1">
    <source>
        <dbReference type="ARBA" id="ARBA00022729"/>
    </source>
</evidence>
<dbReference type="GeneID" id="93426951"/>
<dbReference type="Proteomes" id="UP000029629">
    <property type="component" value="Unassembled WGS sequence"/>
</dbReference>
<dbReference type="EMBL" id="JRNI01000001">
    <property type="protein sequence ID" value="KGF32600.1"/>
    <property type="molecule type" value="Genomic_DNA"/>
</dbReference>
<name>A0A095ZCX1_9BURK</name>
<gene>
    <name evidence="2" type="primary">cpoB</name>
    <name evidence="6" type="ORF">HMPREF2130_00150</name>
</gene>
<dbReference type="AlphaFoldDB" id="A0A095ZCX1"/>
<evidence type="ECO:0000313" key="6">
    <source>
        <dbReference type="EMBL" id="KGF32600.1"/>
    </source>
</evidence>
<keyword evidence="7" id="KW-1185">Reference proteome</keyword>
<dbReference type="InterPro" id="IPR032519">
    <property type="entry name" value="YbgF_tri"/>
</dbReference>
<dbReference type="GO" id="GO:0070206">
    <property type="term" value="P:protein trimerization"/>
    <property type="evidence" value="ECO:0007669"/>
    <property type="project" value="InterPro"/>
</dbReference>
<dbReference type="Gene3D" id="1.20.5.110">
    <property type="match status" value="1"/>
</dbReference>
<dbReference type="Pfam" id="PF13525">
    <property type="entry name" value="YfiO"/>
    <property type="match status" value="1"/>
</dbReference>
<dbReference type="SUPFAM" id="SSF48452">
    <property type="entry name" value="TPR-like"/>
    <property type="match status" value="1"/>
</dbReference>
<dbReference type="GO" id="GO:0030288">
    <property type="term" value="C:outer membrane-bounded periplasmic space"/>
    <property type="evidence" value="ECO:0007669"/>
    <property type="project" value="UniProtKB-UniRule"/>
</dbReference>
<dbReference type="Gene3D" id="1.25.40.10">
    <property type="entry name" value="Tetratricopeptide repeat domain"/>
    <property type="match status" value="1"/>
</dbReference>
<sequence precursor="true">MFKRQLSLLVFSSAILGAGFSSPAMAFEDEDARRAILELRSQLKMAGLSRLELSNQIQALQKEIAQLRGQLESLDHSAKQASSQQNYDDFGPNPQVGDPNEQHDYDNAINLFRQGEYEMAANALNNFASAYPRSVLTPAARFYEGSSYYAIRDFQGAISRLERMVSSYPQDPQAGDALLVVAGSQLELNNIEGSKQTLQRVIQQYPNSPAADTAQERLKMY</sequence>
<keyword evidence="2" id="KW-0574">Periplasm</keyword>
<feature type="chain" id="PRO_5009982809" description="Cell division coordinator CpoB" evidence="2">
    <location>
        <begin position="27"/>
        <end position="221"/>
    </location>
</feature>
<feature type="domain" description="Outer membrane lipoprotein BamD-like" evidence="4">
    <location>
        <begin position="103"/>
        <end position="219"/>
    </location>
</feature>
<evidence type="ECO:0000313" key="7">
    <source>
        <dbReference type="Proteomes" id="UP000029629"/>
    </source>
</evidence>
<reference evidence="6 7" key="1">
    <citation type="submission" date="2014-07" db="EMBL/GenBank/DDBJ databases">
        <authorList>
            <person name="McCorrison J."/>
            <person name="Sanka R."/>
            <person name="Torralba M."/>
            <person name="Gillis M."/>
            <person name="Haft D.H."/>
            <person name="Methe B."/>
            <person name="Sutton G."/>
            <person name="Nelson K.E."/>
        </authorList>
    </citation>
    <scope>NUCLEOTIDE SEQUENCE [LARGE SCALE GENOMIC DNA]</scope>
    <source>
        <strain evidence="6 7">DNF00040</strain>
    </source>
</reference>
<dbReference type="HAMAP" id="MF_02066">
    <property type="entry name" value="CpoB"/>
    <property type="match status" value="1"/>
</dbReference>
<proteinExistence type="inferred from homology"/>
<comment type="caution">
    <text evidence="6">The sequence shown here is derived from an EMBL/GenBank/DDBJ whole genome shotgun (WGS) entry which is preliminary data.</text>
</comment>
<dbReference type="RefSeq" id="WP_018025504.1">
    <property type="nucleotide sequence ID" value="NZ_JRNI01000001.1"/>
</dbReference>
<dbReference type="InterPro" id="IPR034706">
    <property type="entry name" value="CpoB"/>
</dbReference>
<comment type="similarity">
    <text evidence="2">Belongs to the CpoB family.</text>
</comment>
<dbReference type="eggNOG" id="COG1729">
    <property type="taxonomic scope" value="Bacteria"/>
</dbReference>
<dbReference type="Pfam" id="PF16331">
    <property type="entry name" value="TolA_bind_tri"/>
    <property type="match status" value="1"/>
</dbReference>
<evidence type="ECO:0000259" key="4">
    <source>
        <dbReference type="Pfam" id="PF13525"/>
    </source>
</evidence>
<dbReference type="InterPro" id="IPR014162">
    <property type="entry name" value="CpoB_C"/>
</dbReference>
<feature type="region of interest" description="Disordered" evidence="3">
    <location>
        <begin position="75"/>
        <end position="100"/>
    </location>
</feature>
<accession>A0A095ZCX1</accession>
<dbReference type="GO" id="GO:0043093">
    <property type="term" value="P:FtsZ-dependent cytokinesis"/>
    <property type="evidence" value="ECO:0007669"/>
    <property type="project" value="UniProtKB-UniRule"/>
</dbReference>
<feature type="domain" description="YbgF trimerisation" evidence="5">
    <location>
        <begin position="41"/>
        <end position="86"/>
    </location>
</feature>
<keyword evidence="1 2" id="KW-0732">Signal</keyword>
<organism evidence="6 7">
    <name type="scientific">Oligella urethralis DNF00040</name>
    <dbReference type="NCBI Taxonomy" id="1401065"/>
    <lineage>
        <taxon>Bacteria</taxon>
        <taxon>Pseudomonadati</taxon>
        <taxon>Pseudomonadota</taxon>
        <taxon>Betaproteobacteria</taxon>
        <taxon>Burkholderiales</taxon>
        <taxon>Alcaligenaceae</taxon>
        <taxon>Oligella</taxon>
    </lineage>
</organism>
<evidence type="ECO:0000259" key="5">
    <source>
        <dbReference type="Pfam" id="PF16331"/>
    </source>
</evidence>
<comment type="function">
    <text evidence="2">Mediates coordination of peptidoglycan synthesis and outer membrane constriction during cell division.</text>
</comment>
<feature type="signal peptide" evidence="2">
    <location>
        <begin position="1"/>
        <end position="26"/>
    </location>
</feature>
<evidence type="ECO:0000256" key="3">
    <source>
        <dbReference type="SAM" id="MobiDB-lite"/>
    </source>
</evidence>
<evidence type="ECO:0000256" key="2">
    <source>
        <dbReference type="HAMAP-Rule" id="MF_02066"/>
    </source>
</evidence>
<dbReference type="InterPro" id="IPR011990">
    <property type="entry name" value="TPR-like_helical_dom_sf"/>
</dbReference>
<dbReference type="InterPro" id="IPR039565">
    <property type="entry name" value="BamD-like"/>
</dbReference>
<dbReference type="NCBIfam" id="TIGR02795">
    <property type="entry name" value="tol_pal_ybgF"/>
    <property type="match status" value="1"/>
</dbReference>
<dbReference type="OrthoDB" id="8525418at2"/>
<comment type="subcellular location">
    <subcellularLocation>
        <location evidence="2">Periplasm</location>
    </subcellularLocation>
</comment>